<name>A0A6A6I9S8_9PLEO</name>
<comment type="similarity">
    <text evidence="1">Belongs to the opioid growth factor receptor family.</text>
</comment>
<gene>
    <name evidence="4" type="ORF">BU26DRAFT_459274</name>
</gene>
<dbReference type="EMBL" id="ML987197">
    <property type="protein sequence ID" value="KAF2247136.1"/>
    <property type="molecule type" value="Genomic_DNA"/>
</dbReference>
<dbReference type="GO" id="GO:0140625">
    <property type="term" value="F:opioid growth factor receptor activity"/>
    <property type="evidence" value="ECO:0007669"/>
    <property type="project" value="InterPro"/>
</dbReference>
<feature type="compositionally biased region" description="Basic and acidic residues" evidence="2">
    <location>
        <begin position="115"/>
        <end position="142"/>
    </location>
</feature>
<feature type="compositionally biased region" description="Basic and acidic residues" evidence="2">
    <location>
        <begin position="303"/>
        <end position="312"/>
    </location>
</feature>
<dbReference type="InterPro" id="IPR039574">
    <property type="entry name" value="OGFr"/>
</dbReference>
<proteinExistence type="inferred from homology"/>
<feature type="domain" description="Opioid growth factor receptor (OGFr) conserved" evidence="3">
    <location>
        <begin position="18"/>
        <end position="108"/>
    </location>
</feature>
<evidence type="ECO:0000313" key="5">
    <source>
        <dbReference type="Proteomes" id="UP000800094"/>
    </source>
</evidence>
<accession>A0A6A6I9S8</accession>
<dbReference type="InterPro" id="IPR006757">
    <property type="entry name" value="OGF_rcpt"/>
</dbReference>
<dbReference type="OrthoDB" id="9030204at2759"/>
<evidence type="ECO:0000259" key="3">
    <source>
        <dbReference type="Pfam" id="PF04664"/>
    </source>
</evidence>
<keyword evidence="5" id="KW-1185">Reference proteome</keyword>
<dbReference type="GeneID" id="54578330"/>
<protein>
    <recommendedName>
        <fullName evidence="3">Opioid growth factor receptor (OGFr) conserved domain-containing protein</fullName>
    </recommendedName>
</protein>
<evidence type="ECO:0000256" key="2">
    <source>
        <dbReference type="SAM" id="MobiDB-lite"/>
    </source>
</evidence>
<dbReference type="Proteomes" id="UP000800094">
    <property type="component" value="Unassembled WGS sequence"/>
</dbReference>
<feature type="region of interest" description="Disordered" evidence="2">
    <location>
        <begin position="110"/>
        <end position="192"/>
    </location>
</feature>
<feature type="compositionally biased region" description="Polar residues" evidence="2">
    <location>
        <begin position="144"/>
        <end position="186"/>
    </location>
</feature>
<dbReference type="AlphaFoldDB" id="A0A6A6I9S8"/>
<sequence length="323" mass="36443">MAPNNPFNLGGGNKSPLILRFYDPDIKARDAHGRTLDEILDWRDAQLERSHDYIQILFPLPEGSPFNYAAPIVDREVMEAFHSRTELKNRLGESFERMIEFYGFAVSAQGEDAEEGGKLKEEEEEKDKREATTGAEEARENGASDSSALQSTEGQSDPTAASETTTHVDVASNGPTAAPSNETTAGAKSDSKPANKPLVGFYVVRGPHWQQAFRNWAIRFDHNHLRITRILRCLRVLGLQTECEAFYTALKAVFNDPNIYINERSMIFWRRAVRQPLYIAPDGERIAWLKKWEQAQEMAEEEREAKKAKTEDDVPAAEQARAD</sequence>
<feature type="domain" description="Opioid growth factor receptor (OGFr) conserved" evidence="3">
    <location>
        <begin position="203"/>
        <end position="241"/>
    </location>
</feature>
<organism evidence="4 5">
    <name type="scientific">Trematosphaeria pertusa</name>
    <dbReference type="NCBI Taxonomy" id="390896"/>
    <lineage>
        <taxon>Eukaryota</taxon>
        <taxon>Fungi</taxon>
        <taxon>Dikarya</taxon>
        <taxon>Ascomycota</taxon>
        <taxon>Pezizomycotina</taxon>
        <taxon>Dothideomycetes</taxon>
        <taxon>Pleosporomycetidae</taxon>
        <taxon>Pleosporales</taxon>
        <taxon>Massarineae</taxon>
        <taxon>Trematosphaeriaceae</taxon>
        <taxon>Trematosphaeria</taxon>
    </lineage>
</organism>
<dbReference type="PANTHER" id="PTHR14015">
    <property type="entry name" value="OPIOID GROWTH FACTOR RECEPTOR OGFR ZETA-TYPE OPIOID RECEPTOR"/>
    <property type="match status" value="1"/>
</dbReference>
<dbReference type="Pfam" id="PF04664">
    <property type="entry name" value="OGFr_N"/>
    <property type="match status" value="2"/>
</dbReference>
<dbReference type="PANTHER" id="PTHR14015:SF2">
    <property type="entry name" value="OPIOID GROWTH FACTOR RECEPTOR (OGFR) CONSERVED DOMAIN-CONTAINING PROTEIN"/>
    <property type="match status" value="1"/>
</dbReference>
<evidence type="ECO:0000313" key="4">
    <source>
        <dbReference type="EMBL" id="KAF2247136.1"/>
    </source>
</evidence>
<dbReference type="GO" id="GO:0016020">
    <property type="term" value="C:membrane"/>
    <property type="evidence" value="ECO:0007669"/>
    <property type="project" value="InterPro"/>
</dbReference>
<feature type="region of interest" description="Disordered" evidence="2">
    <location>
        <begin position="299"/>
        <end position="323"/>
    </location>
</feature>
<dbReference type="RefSeq" id="XP_033682140.1">
    <property type="nucleotide sequence ID" value="XM_033825000.1"/>
</dbReference>
<reference evidence="4" key="1">
    <citation type="journal article" date="2020" name="Stud. Mycol.">
        <title>101 Dothideomycetes genomes: a test case for predicting lifestyles and emergence of pathogens.</title>
        <authorList>
            <person name="Haridas S."/>
            <person name="Albert R."/>
            <person name="Binder M."/>
            <person name="Bloem J."/>
            <person name="Labutti K."/>
            <person name="Salamov A."/>
            <person name="Andreopoulos B."/>
            <person name="Baker S."/>
            <person name="Barry K."/>
            <person name="Bills G."/>
            <person name="Bluhm B."/>
            <person name="Cannon C."/>
            <person name="Castanera R."/>
            <person name="Culley D."/>
            <person name="Daum C."/>
            <person name="Ezra D."/>
            <person name="Gonzalez J."/>
            <person name="Henrissat B."/>
            <person name="Kuo A."/>
            <person name="Liang C."/>
            <person name="Lipzen A."/>
            <person name="Lutzoni F."/>
            <person name="Magnuson J."/>
            <person name="Mondo S."/>
            <person name="Nolan M."/>
            <person name="Ohm R."/>
            <person name="Pangilinan J."/>
            <person name="Park H.-J."/>
            <person name="Ramirez L."/>
            <person name="Alfaro M."/>
            <person name="Sun H."/>
            <person name="Tritt A."/>
            <person name="Yoshinaga Y."/>
            <person name="Zwiers L.-H."/>
            <person name="Turgeon B."/>
            <person name="Goodwin S."/>
            <person name="Spatafora J."/>
            <person name="Crous P."/>
            <person name="Grigoriev I."/>
        </authorList>
    </citation>
    <scope>NUCLEOTIDE SEQUENCE</scope>
    <source>
        <strain evidence="4">CBS 122368</strain>
    </source>
</reference>
<evidence type="ECO:0000256" key="1">
    <source>
        <dbReference type="ARBA" id="ARBA00010365"/>
    </source>
</evidence>